<evidence type="ECO:0000313" key="2">
    <source>
        <dbReference type="EMBL" id="EDP54709.1"/>
    </source>
</evidence>
<keyword evidence="3" id="KW-1185">Reference proteome</keyword>
<protein>
    <submittedName>
        <fullName evidence="2">Uncharacterized protein</fullName>
    </submittedName>
</protein>
<proteinExistence type="predicted"/>
<organism evidence="2 3">
    <name type="scientific">Aspergillus fumigatus (strain CBS 144.89 / FGSC A1163 / CEA10)</name>
    <name type="common">Neosartorya fumigata</name>
    <dbReference type="NCBI Taxonomy" id="451804"/>
    <lineage>
        <taxon>Eukaryota</taxon>
        <taxon>Fungi</taxon>
        <taxon>Dikarya</taxon>
        <taxon>Ascomycota</taxon>
        <taxon>Pezizomycotina</taxon>
        <taxon>Eurotiomycetes</taxon>
        <taxon>Eurotiomycetidae</taxon>
        <taxon>Eurotiales</taxon>
        <taxon>Aspergillaceae</taxon>
        <taxon>Aspergillus</taxon>
        <taxon>Aspergillus subgen. Fumigati</taxon>
    </lineage>
</organism>
<name>B0XSM3_ASPFC</name>
<evidence type="ECO:0000313" key="3">
    <source>
        <dbReference type="Proteomes" id="UP000001699"/>
    </source>
</evidence>
<dbReference type="HOGENOM" id="CLU_1874970_0_0_1"/>
<reference evidence="2 3" key="1">
    <citation type="journal article" date="2008" name="PLoS Genet.">
        <title>Genomic islands in the pathogenic filamentous fungus Aspergillus fumigatus.</title>
        <authorList>
            <person name="Fedorova N.D."/>
            <person name="Khaldi N."/>
            <person name="Joardar V.S."/>
            <person name="Maiti R."/>
            <person name="Amedeo P."/>
            <person name="Anderson M.J."/>
            <person name="Crabtree J."/>
            <person name="Silva J.C."/>
            <person name="Badger J.H."/>
            <person name="Albarraq A."/>
            <person name="Angiuoli S."/>
            <person name="Bussey H."/>
            <person name="Bowyer P."/>
            <person name="Cotty P.J."/>
            <person name="Dyer P.S."/>
            <person name="Egan A."/>
            <person name="Galens K."/>
            <person name="Fraser-Liggett C.M."/>
            <person name="Haas B.J."/>
            <person name="Inman J.M."/>
            <person name="Kent R."/>
            <person name="Lemieux S."/>
            <person name="Malavazi I."/>
            <person name="Orvis J."/>
            <person name="Roemer T."/>
            <person name="Ronning C.M."/>
            <person name="Sundaram J.P."/>
            <person name="Sutton G."/>
            <person name="Turner G."/>
            <person name="Venter J.C."/>
            <person name="White O.R."/>
            <person name="Whitty B.R."/>
            <person name="Youngman P."/>
            <person name="Wolfe K.H."/>
            <person name="Goldman G.H."/>
            <person name="Wortman J.R."/>
            <person name="Jiang B."/>
            <person name="Denning D.W."/>
            <person name="Nierman W.C."/>
        </authorList>
    </citation>
    <scope>NUCLEOTIDE SEQUENCE [LARGE SCALE GENOMIC DNA]</scope>
    <source>
        <strain evidence="3">CBS 144.89 / FGSC A1163 / CEA10</strain>
    </source>
</reference>
<dbReference type="VEuPathDB" id="FungiDB:AFUB_027700"/>
<evidence type="ECO:0000256" key="1">
    <source>
        <dbReference type="SAM" id="MobiDB-lite"/>
    </source>
</evidence>
<sequence length="136" mass="14761">MDRALTVVCDVAEVQAGLGMSYSGSSNNLSEDRRLHQSRSQALLVSLGKTSNKLQDPGMGEEERGKSERRTIGIKSREAAGSLSFILPFAKDLVLVDVSQFCQTSGEGCCCASPDLLISGQWNMHLMRTVHLMLSI</sequence>
<dbReference type="AlphaFoldDB" id="B0XSM3"/>
<accession>B0XSM3</accession>
<dbReference type="EMBL" id="DS499595">
    <property type="protein sequence ID" value="EDP54709.1"/>
    <property type="molecule type" value="Genomic_DNA"/>
</dbReference>
<dbReference type="Proteomes" id="UP000001699">
    <property type="component" value="Unassembled WGS sequence"/>
</dbReference>
<gene>
    <name evidence="2" type="ORF">AFUB_027700</name>
</gene>
<feature type="region of interest" description="Disordered" evidence="1">
    <location>
        <begin position="49"/>
        <end position="69"/>
    </location>
</feature>